<gene>
    <name evidence="1" type="ORF">G6F64_015479</name>
</gene>
<organism evidence="1 2">
    <name type="scientific">Rhizopus oryzae</name>
    <name type="common">Mucormycosis agent</name>
    <name type="synonym">Rhizopus arrhizus var. delemar</name>
    <dbReference type="NCBI Taxonomy" id="64495"/>
    <lineage>
        <taxon>Eukaryota</taxon>
        <taxon>Fungi</taxon>
        <taxon>Fungi incertae sedis</taxon>
        <taxon>Mucoromycota</taxon>
        <taxon>Mucoromycotina</taxon>
        <taxon>Mucoromycetes</taxon>
        <taxon>Mucorales</taxon>
        <taxon>Mucorineae</taxon>
        <taxon>Rhizopodaceae</taxon>
        <taxon>Rhizopus</taxon>
    </lineage>
</organism>
<accession>A0A9P6WRZ9</accession>
<name>A0A9P6WRZ9_RHIOR</name>
<dbReference type="EMBL" id="JAANQT010014610">
    <property type="protein sequence ID" value="KAG1272655.1"/>
    <property type="molecule type" value="Genomic_DNA"/>
</dbReference>
<protein>
    <submittedName>
        <fullName evidence="1">Uncharacterized protein</fullName>
    </submittedName>
</protein>
<evidence type="ECO:0000313" key="1">
    <source>
        <dbReference type="EMBL" id="KAG1272655.1"/>
    </source>
</evidence>
<keyword evidence="2" id="KW-1185">Reference proteome</keyword>
<proteinExistence type="predicted"/>
<comment type="caution">
    <text evidence="1">The sequence shown here is derived from an EMBL/GenBank/DDBJ whole genome shotgun (WGS) entry which is preliminary data.</text>
</comment>
<dbReference type="AlphaFoldDB" id="A0A9P6WRZ9"/>
<dbReference type="Proteomes" id="UP000716291">
    <property type="component" value="Unassembled WGS sequence"/>
</dbReference>
<reference evidence="1" key="1">
    <citation type="journal article" date="2020" name="Microb. Genom.">
        <title>Genetic diversity of clinical and environmental Mucorales isolates obtained from an investigation of mucormycosis cases among solid organ transplant recipients.</title>
        <authorList>
            <person name="Nguyen M.H."/>
            <person name="Kaul D."/>
            <person name="Muto C."/>
            <person name="Cheng S.J."/>
            <person name="Richter R.A."/>
            <person name="Bruno V.M."/>
            <person name="Liu G."/>
            <person name="Beyhan S."/>
            <person name="Sundermann A.J."/>
            <person name="Mounaud S."/>
            <person name="Pasculle A.W."/>
            <person name="Nierman W.C."/>
            <person name="Driscoll E."/>
            <person name="Cumbie R."/>
            <person name="Clancy C.J."/>
            <person name="Dupont C.L."/>
        </authorList>
    </citation>
    <scope>NUCLEOTIDE SEQUENCE</scope>
    <source>
        <strain evidence="1">GL11</strain>
    </source>
</reference>
<sequence>MDGLGNPQPLPSTDLQLESNDHRQELNWWEQQLVHHSFLVLNLDMGLQQGPRFFSFQRQILPVPSHPPHPPSELDYYN</sequence>
<evidence type="ECO:0000313" key="2">
    <source>
        <dbReference type="Proteomes" id="UP000716291"/>
    </source>
</evidence>